<gene>
    <name evidence="5" type="primary">kch_1</name>
    <name evidence="5" type="ORF">KOR42_16150</name>
</gene>
<dbReference type="Gene3D" id="3.40.50.720">
    <property type="entry name" value="NAD(P)-binding Rossmann-like Domain"/>
    <property type="match status" value="1"/>
</dbReference>
<evidence type="ECO:0000313" key="6">
    <source>
        <dbReference type="Proteomes" id="UP000317243"/>
    </source>
</evidence>
<dbReference type="InterPro" id="IPR036291">
    <property type="entry name" value="NAD(P)-bd_dom_sf"/>
</dbReference>
<dbReference type="InterPro" id="IPR013099">
    <property type="entry name" value="K_chnl_dom"/>
</dbReference>
<dbReference type="EMBL" id="SIHI01000001">
    <property type="protein sequence ID" value="TWT58244.1"/>
    <property type="molecule type" value="Genomic_DNA"/>
</dbReference>
<keyword evidence="2" id="KW-0812">Transmembrane</keyword>
<dbReference type="InterPro" id="IPR006037">
    <property type="entry name" value="RCK_C"/>
</dbReference>
<dbReference type="GO" id="GO:0006813">
    <property type="term" value="P:potassium ion transport"/>
    <property type="evidence" value="ECO:0007669"/>
    <property type="project" value="InterPro"/>
</dbReference>
<feature type="transmembrane region" description="Helical" evidence="2">
    <location>
        <begin position="57"/>
        <end position="75"/>
    </location>
</feature>
<evidence type="ECO:0000256" key="2">
    <source>
        <dbReference type="SAM" id="Phobius"/>
    </source>
</evidence>
<feature type="domain" description="RCK C-terminal" evidence="4">
    <location>
        <begin position="243"/>
        <end position="326"/>
    </location>
</feature>
<keyword evidence="5" id="KW-0407">Ion channel</keyword>
<comment type="subcellular location">
    <subcellularLocation>
        <location evidence="1">Cell membrane</location>
        <topology evidence="1">Multi-pass membrane protein</topology>
    </subcellularLocation>
</comment>
<dbReference type="PROSITE" id="PS51202">
    <property type="entry name" value="RCK_C"/>
    <property type="match status" value="1"/>
</dbReference>
<reference evidence="5 6" key="1">
    <citation type="submission" date="2019-02" db="EMBL/GenBank/DDBJ databases">
        <title>Deep-cultivation of Planctomycetes and their phenomic and genomic characterization uncovers novel biology.</title>
        <authorList>
            <person name="Wiegand S."/>
            <person name="Jogler M."/>
            <person name="Boedeker C."/>
            <person name="Pinto D."/>
            <person name="Vollmers J."/>
            <person name="Rivas-Marin E."/>
            <person name="Kohn T."/>
            <person name="Peeters S.H."/>
            <person name="Heuer A."/>
            <person name="Rast P."/>
            <person name="Oberbeckmann S."/>
            <person name="Bunk B."/>
            <person name="Jeske O."/>
            <person name="Meyerdierks A."/>
            <person name="Storesund J.E."/>
            <person name="Kallscheuer N."/>
            <person name="Luecker S."/>
            <person name="Lage O.M."/>
            <person name="Pohl T."/>
            <person name="Merkel B.J."/>
            <person name="Hornburger P."/>
            <person name="Mueller R.-W."/>
            <person name="Bruemmer F."/>
            <person name="Labrenz M."/>
            <person name="Spormann A.M."/>
            <person name="Op Den Camp H."/>
            <person name="Overmann J."/>
            <person name="Amann R."/>
            <person name="Jetten M.S.M."/>
            <person name="Mascher T."/>
            <person name="Medema M.H."/>
            <person name="Devos D.P."/>
            <person name="Kaster A.-K."/>
            <person name="Ovreas L."/>
            <person name="Rohde M."/>
            <person name="Galperin M.Y."/>
            <person name="Jogler C."/>
        </authorList>
    </citation>
    <scope>NUCLEOTIDE SEQUENCE [LARGE SCALE GENOMIC DNA]</scope>
    <source>
        <strain evidence="5 6">KOR42</strain>
    </source>
</reference>
<dbReference type="AlphaFoldDB" id="A0A5C5X5P3"/>
<evidence type="ECO:0000259" key="4">
    <source>
        <dbReference type="PROSITE" id="PS51202"/>
    </source>
</evidence>
<keyword evidence="2" id="KW-0472">Membrane</keyword>
<accession>A0A5C5X5P3</accession>
<keyword evidence="6" id="KW-1185">Reference proteome</keyword>
<sequence length="326" mass="35989">MRQLVVIFVLLLGITIFGTIGIHTLSDSTWLEAAYLAVITLTTVGSRDVPRTPEGMVFIIIYMMVGIGIFTYSAFQLGQIIVNADIRTLLEKRRMHHQLEALNDHFIVCGLGRMGTAIAEHLEEKRKPFVVIDRDLQRLEEICKASRWLYVHGDATDDSVLQEAGVSRATSMATVLPTDADNVYVVLSARLLCSSIQIVARASEEGAVLKLQRAGATRVISPFSSGALKMARFMLSPSIEDFLEVTHGSENDLELAEVQIREDSPYIDRRLSETDLREKGIMVIGIRRQSGQHIIAPEGTVKIEQGDSLFAFGTQIAMTALASQAE</sequence>
<dbReference type="GO" id="GO:0008324">
    <property type="term" value="F:monoatomic cation transmembrane transporter activity"/>
    <property type="evidence" value="ECO:0007669"/>
    <property type="project" value="InterPro"/>
</dbReference>
<dbReference type="Pfam" id="PF02080">
    <property type="entry name" value="TrkA_C"/>
    <property type="match status" value="1"/>
</dbReference>
<dbReference type="SUPFAM" id="SSF116726">
    <property type="entry name" value="TrkA C-terminal domain-like"/>
    <property type="match status" value="1"/>
</dbReference>
<dbReference type="InterPro" id="IPR050721">
    <property type="entry name" value="Trk_Ktr_HKT_K-transport"/>
</dbReference>
<dbReference type="RefSeq" id="WP_146508494.1">
    <property type="nucleotide sequence ID" value="NZ_SIHI01000001.1"/>
</dbReference>
<dbReference type="OrthoDB" id="9785285at2"/>
<dbReference type="Gene3D" id="1.10.287.70">
    <property type="match status" value="1"/>
</dbReference>
<dbReference type="PANTHER" id="PTHR43833:SF9">
    <property type="entry name" value="POTASSIUM CHANNEL PROTEIN YUGO-RELATED"/>
    <property type="match status" value="1"/>
</dbReference>
<dbReference type="SUPFAM" id="SSF81324">
    <property type="entry name" value="Voltage-gated potassium channels"/>
    <property type="match status" value="1"/>
</dbReference>
<name>A0A5C5X5P3_9PLAN</name>
<proteinExistence type="predicted"/>
<dbReference type="SUPFAM" id="SSF51735">
    <property type="entry name" value="NAD(P)-binding Rossmann-fold domains"/>
    <property type="match status" value="1"/>
</dbReference>
<evidence type="ECO:0000259" key="3">
    <source>
        <dbReference type="PROSITE" id="PS51201"/>
    </source>
</evidence>
<keyword evidence="2" id="KW-1133">Transmembrane helix</keyword>
<organism evidence="5 6">
    <name type="scientific">Thalassoglobus neptunius</name>
    <dbReference type="NCBI Taxonomy" id="1938619"/>
    <lineage>
        <taxon>Bacteria</taxon>
        <taxon>Pseudomonadati</taxon>
        <taxon>Planctomycetota</taxon>
        <taxon>Planctomycetia</taxon>
        <taxon>Planctomycetales</taxon>
        <taxon>Planctomycetaceae</taxon>
        <taxon>Thalassoglobus</taxon>
    </lineage>
</organism>
<dbReference type="InterPro" id="IPR003148">
    <property type="entry name" value="RCK_N"/>
</dbReference>
<dbReference type="Gene3D" id="3.30.70.1450">
    <property type="entry name" value="Regulator of K+ conductance, C-terminal domain"/>
    <property type="match status" value="1"/>
</dbReference>
<dbReference type="InterPro" id="IPR036721">
    <property type="entry name" value="RCK_C_sf"/>
</dbReference>
<dbReference type="PROSITE" id="PS51201">
    <property type="entry name" value="RCK_N"/>
    <property type="match status" value="1"/>
</dbReference>
<evidence type="ECO:0000256" key="1">
    <source>
        <dbReference type="ARBA" id="ARBA00004651"/>
    </source>
</evidence>
<dbReference type="Pfam" id="PF07885">
    <property type="entry name" value="Ion_trans_2"/>
    <property type="match status" value="1"/>
</dbReference>
<dbReference type="PANTHER" id="PTHR43833">
    <property type="entry name" value="POTASSIUM CHANNEL PROTEIN 2-RELATED-RELATED"/>
    <property type="match status" value="1"/>
</dbReference>
<evidence type="ECO:0000313" key="5">
    <source>
        <dbReference type="EMBL" id="TWT58244.1"/>
    </source>
</evidence>
<keyword evidence="5" id="KW-0406">Ion transport</keyword>
<dbReference type="Proteomes" id="UP000317243">
    <property type="component" value="Unassembled WGS sequence"/>
</dbReference>
<dbReference type="Pfam" id="PF02254">
    <property type="entry name" value="TrkA_N"/>
    <property type="match status" value="1"/>
</dbReference>
<comment type="caution">
    <text evidence="5">The sequence shown here is derived from an EMBL/GenBank/DDBJ whole genome shotgun (WGS) entry which is preliminary data.</text>
</comment>
<feature type="transmembrane region" description="Helical" evidence="2">
    <location>
        <begin position="28"/>
        <end position="45"/>
    </location>
</feature>
<protein>
    <submittedName>
        <fullName evidence="5">Voltage-gated potassium channel Kch</fullName>
    </submittedName>
</protein>
<feature type="domain" description="RCK N-terminal" evidence="3">
    <location>
        <begin position="103"/>
        <end position="221"/>
    </location>
</feature>
<keyword evidence="5" id="KW-0813">Transport</keyword>
<dbReference type="GO" id="GO:0005886">
    <property type="term" value="C:plasma membrane"/>
    <property type="evidence" value="ECO:0007669"/>
    <property type="project" value="UniProtKB-SubCell"/>
</dbReference>